<gene>
    <name evidence="3" type="ORF">FHQ18_08585</name>
</gene>
<dbReference type="AlphaFoldDB" id="A0A5A8F2R8"/>
<organism evidence="3 4">
    <name type="scientific">Deferribacter autotrophicus</name>
    <dbReference type="NCBI Taxonomy" id="500465"/>
    <lineage>
        <taxon>Bacteria</taxon>
        <taxon>Pseudomonadati</taxon>
        <taxon>Deferribacterota</taxon>
        <taxon>Deferribacteres</taxon>
        <taxon>Deferribacterales</taxon>
        <taxon>Deferribacteraceae</taxon>
        <taxon>Deferribacter</taxon>
    </lineage>
</organism>
<keyword evidence="4" id="KW-1185">Reference proteome</keyword>
<dbReference type="RefSeq" id="WP_149266762.1">
    <property type="nucleotide sequence ID" value="NZ_VFJB01000006.1"/>
</dbReference>
<keyword evidence="3" id="KW-0067">ATP-binding</keyword>
<reference evidence="3 4" key="1">
    <citation type="submission" date="2019-06" db="EMBL/GenBank/DDBJ databases">
        <title>Genomic insights into carbon and energy metabolism of Deferribacter autotrophicus revealed new metabolic traits in the phylum Deferribacteres.</title>
        <authorList>
            <person name="Slobodkin A.I."/>
            <person name="Slobodkina G.B."/>
            <person name="Allioux M."/>
            <person name="Alain K."/>
            <person name="Jebbar M."/>
            <person name="Shadrin V."/>
            <person name="Kublanov I.V."/>
            <person name="Toshchakov S.V."/>
            <person name="Bonch-Osmolovskaya E.A."/>
        </authorList>
    </citation>
    <scope>NUCLEOTIDE SEQUENCE [LARGE SCALE GENOMIC DNA]</scope>
    <source>
        <strain evidence="3 4">SL50</strain>
    </source>
</reference>
<evidence type="ECO:0000313" key="3">
    <source>
        <dbReference type="EMBL" id="KAA0257789.1"/>
    </source>
</evidence>
<dbReference type="OrthoDB" id="9771844at2"/>
<dbReference type="Pfam" id="PF13635">
    <property type="entry name" value="DUF4143"/>
    <property type="match status" value="1"/>
</dbReference>
<dbReference type="InterPro" id="IPR041682">
    <property type="entry name" value="AAA_14"/>
</dbReference>
<dbReference type="PANTHER" id="PTHR43566">
    <property type="entry name" value="CONSERVED PROTEIN"/>
    <property type="match status" value="1"/>
</dbReference>
<dbReference type="SUPFAM" id="SSF52540">
    <property type="entry name" value="P-loop containing nucleoside triphosphate hydrolases"/>
    <property type="match status" value="1"/>
</dbReference>
<accession>A0A5A8F2R8</accession>
<protein>
    <submittedName>
        <fullName evidence="3">ATP-binding protein</fullName>
    </submittedName>
</protein>
<dbReference type="Pfam" id="PF13173">
    <property type="entry name" value="AAA_14"/>
    <property type="match status" value="1"/>
</dbReference>
<dbReference type="EMBL" id="VFJB01000006">
    <property type="protein sequence ID" value="KAA0257789.1"/>
    <property type="molecule type" value="Genomic_DNA"/>
</dbReference>
<feature type="domain" description="AAA" evidence="1">
    <location>
        <begin position="18"/>
        <end position="132"/>
    </location>
</feature>
<name>A0A5A8F2R8_9BACT</name>
<dbReference type="Proteomes" id="UP000322876">
    <property type="component" value="Unassembled WGS sequence"/>
</dbReference>
<feature type="domain" description="DUF4143" evidence="2">
    <location>
        <begin position="174"/>
        <end position="333"/>
    </location>
</feature>
<dbReference type="GO" id="GO:0005524">
    <property type="term" value="F:ATP binding"/>
    <property type="evidence" value="ECO:0007669"/>
    <property type="project" value="UniProtKB-KW"/>
</dbReference>
<evidence type="ECO:0000259" key="1">
    <source>
        <dbReference type="Pfam" id="PF13173"/>
    </source>
</evidence>
<proteinExistence type="predicted"/>
<evidence type="ECO:0000259" key="2">
    <source>
        <dbReference type="Pfam" id="PF13635"/>
    </source>
</evidence>
<dbReference type="PANTHER" id="PTHR43566:SF2">
    <property type="entry name" value="DUF4143 DOMAIN-CONTAINING PROTEIN"/>
    <property type="match status" value="1"/>
</dbReference>
<dbReference type="InterPro" id="IPR025420">
    <property type="entry name" value="DUF4143"/>
</dbReference>
<dbReference type="InterPro" id="IPR027417">
    <property type="entry name" value="P-loop_NTPase"/>
</dbReference>
<evidence type="ECO:0000313" key="4">
    <source>
        <dbReference type="Proteomes" id="UP000322876"/>
    </source>
</evidence>
<keyword evidence="3" id="KW-0547">Nucleotide-binding</keyword>
<sequence length="381" mass="44208">MIRRKVSDRVLELSKLFPVITITGPRQSGKTTLCKMLFPDKRYVSLEDLDERKFAEEDPKGFLNRFPDGAVIDEIQYVPGLFSYIQTIVDEKNISGMYILTGSQQFEMLEHISQSLAGRVAIVKLLPFSLDEAYSNLDNKELDEVLFTGFFPRIFDKKINPTDMASFYVSTYLERDVRKLVNVKDLLKFEMFLKLIAARSGQLLNLSSIAEACGVSHNTIKSWVSVLEASYIIKISYPFFRNIKKRLVKTPKVYFLDTGLLCYLLGIRRVEHLEIHPLKGAIFESFVVAELLKNRFNKVEQDNLFFYRDHKGIEIDVVIDNGIELDLMEIKLSQTFSESFFKNFSKFPSYDYLTKDIIVYGGETFKYKNYLLYSWKDISQL</sequence>
<comment type="caution">
    <text evidence="3">The sequence shown here is derived from an EMBL/GenBank/DDBJ whole genome shotgun (WGS) entry which is preliminary data.</text>
</comment>